<name>A0A3D9LGW0_MARFU</name>
<dbReference type="EMBL" id="QREG01000001">
    <property type="protein sequence ID" value="REE05940.1"/>
    <property type="molecule type" value="Genomic_DNA"/>
</dbReference>
<sequence length="65" mass="7509">MKKEHRYILYLLLGVVLYYVIGADTDPAALDKFHDHAPIVIALVVVLLFVVRFLRQRQDKNNGND</sequence>
<accession>A0A3D9LGW0</accession>
<protein>
    <submittedName>
        <fullName evidence="2">Uncharacterized protein</fullName>
    </submittedName>
</protein>
<proteinExistence type="predicted"/>
<gene>
    <name evidence="2" type="ORF">C7460_101459</name>
</gene>
<keyword evidence="3" id="KW-1185">Reference proteome</keyword>
<evidence type="ECO:0000313" key="3">
    <source>
        <dbReference type="Proteomes" id="UP000256779"/>
    </source>
</evidence>
<evidence type="ECO:0000313" key="2">
    <source>
        <dbReference type="EMBL" id="REE05940.1"/>
    </source>
</evidence>
<comment type="caution">
    <text evidence="2">The sequence shown here is derived from an EMBL/GenBank/DDBJ whole genome shotgun (WGS) entry which is preliminary data.</text>
</comment>
<feature type="transmembrane region" description="Helical" evidence="1">
    <location>
        <begin position="7"/>
        <end position="24"/>
    </location>
</feature>
<organism evidence="2 3">
    <name type="scientific">Marinoscillum furvescens DSM 4134</name>
    <dbReference type="NCBI Taxonomy" id="1122208"/>
    <lineage>
        <taxon>Bacteria</taxon>
        <taxon>Pseudomonadati</taxon>
        <taxon>Bacteroidota</taxon>
        <taxon>Cytophagia</taxon>
        <taxon>Cytophagales</taxon>
        <taxon>Reichenbachiellaceae</taxon>
        <taxon>Marinoscillum</taxon>
    </lineage>
</organism>
<feature type="transmembrane region" description="Helical" evidence="1">
    <location>
        <begin position="36"/>
        <end position="54"/>
    </location>
</feature>
<keyword evidence="1" id="KW-0812">Transmembrane</keyword>
<keyword evidence="1" id="KW-1133">Transmembrane helix</keyword>
<reference evidence="2 3" key="1">
    <citation type="submission" date="2018-07" db="EMBL/GenBank/DDBJ databases">
        <title>Genomic Encyclopedia of Type Strains, Phase IV (KMG-IV): sequencing the most valuable type-strain genomes for metagenomic binning, comparative biology and taxonomic classification.</title>
        <authorList>
            <person name="Goeker M."/>
        </authorList>
    </citation>
    <scope>NUCLEOTIDE SEQUENCE [LARGE SCALE GENOMIC DNA]</scope>
    <source>
        <strain evidence="2 3">DSM 4134</strain>
    </source>
</reference>
<keyword evidence="1" id="KW-0472">Membrane</keyword>
<dbReference type="RefSeq" id="WP_147302825.1">
    <property type="nucleotide sequence ID" value="NZ_QREG01000001.1"/>
</dbReference>
<evidence type="ECO:0000256" key="1">
    <source>
        <dbReference type="SAM" id="Phobius"/>
    </source>
</evidence>
<dbReference type="AlphaFoldDB" id="A0A3D9LGW0"/>
<dbReference type="Proteomes" id="UP000256779">
    <property type="component" value="Unassembled WGS sequence"/>
</dbReference>